<evidence type="ECO:0000256" key="4">
    <source>
        <dbReference type="ARBA" id="ARBA00022603"/>
    </source>
</evidence>
<dbReference type="InterPro" id="IPR035451">
    <property type="entry name" value="Ada-like_dom_sf"/>
</dbReference>
<dbReference type="GO" id="GO:0008168">
    <property type="term" value="F:methyltransferase activity"/>
    <property type="evidence" value="ECO:0007669"/>
    <property type="project" value="UniProtKB-KW"/>
</dbReference>
<dbReference type="GO" id="GO:0032131">
    <property type="term" value="F:alkylated DNA binding"/>
    <property type="evidence" value="ECO:0007669"/>
    <property type="project" value="TreeGrafter"/>
</dbReference>
<dbReference type="CDD" id="cd00056">
    <property type="entry name" value="ENDO3c"/>
    <property type="match status" value="1"/>
</dbReference>
<dbReference type="STRING" id="395495.Lcho_1107"/>
<accession>B1Y3Y2</accession>
<dbReference type="eggNOG" id="COG0122">
    <property type="taxonomic scope" value="Bacteria"/>
</dbReference>
<comment type="catalytic activity">
    <reaction evidence="1">
        <text>Hydrolysis of alkylated DNA, releasing 3-methyladenine, 3-methylguanine, 7-methylguanine and 7-methyladenine.</text>
        <dbReference type="EC" id="3.2.2.21"/>
    </reaction>
</comment>
<dbReference type="InterPro" id="IPR023170">
    <property type="entry name" value="HhH_base_excis_C"/>
</dbReference>
<keyword evidence="8" id="KW-0862">Zinc</keyword>
<dbReference type="EC" id="3.2.2.21" evidence="3"/>
<dbReference type="PANTHER" id="PTHR43003">
    <property type="entry name" value="DNA-3-METHYLADENINE GLYCOSYLASE"/>
    <property type="match status" value="1"/>
</dbReference>
<evidence type="ECO:0000313" key="16">
    <source>
        <dbReference type="Proteomes" id="UP000001693"/>
    </source>
</evidence>
<dbReference type="GO" id="GO:0043916">
    <property type="term" value="F:DNA-7-methylguanine glycosylase activity"/>
    <property type="evidence" value="ECO:0007669"/>
    <property type="project" value="TreeGrafter"/>
</dbReference>
<evidence type="ECO:0000256" key="11">
    <source>
        <dbReference type="ARBA" id="ARBA00023159"/>
    </source>
</evidence>
<evidence type="ECO:0000256" key="2">
    <source>
        <dbReference type="ARBA" id="ARBA00001947"/>
    </source>
</evidence>
<dbReference type="Gene3D" id="3.30.310.20">
    <property type="entry name" value="DNA-3-methyladenine glycosylase AlkA, N-terminal domain"/>
    <property type="match status" value="1"/>
</dbReference>
<gene>
    <name evidence="15" type="ordered locus">Lcho_1107</name>
</gene>
<reference evidence="15 16" key="1">
    <citation type="submission" date="2008-03" db="EMBL/GenBank/DDBJ databases">
        <title>Complete sequence of Leptothrix cholodnii SP-6.</title>
        <authorList>
            <consortium name="US DOE Joint Genome Institute"/>
            <person name="Copeland A."/>
            <person name="Lucas S."/>
            <person name="Lapidus A."/>
            <person name="Glavina del Rio T."/>
            <person name="Dalin E."/>
            <person name="Tice H."/>
            <person name="Bruce D."/>
            <person name="Goodwin L."/>
            <person name="Pitluck S."/>
            <person name="Chertkov O."/>
            <person name="Brettin T."/>
            <person name="Detter J.C."/>
            <person name="Han C."/>
            <person name="Kuske C.R."/>
            <person name="Schmutz J."/>
            <person name="Larimer F."/>
            <person name="Land M."/>
            <person name="Hauser L."/>
            <person name="Kyrpides N."/>
            <person name="Lykidis A."/>
            <person name="Emerson D."/>
            <person name="Richardson P."/>
        </authorList>
    </citation>
    <scope>NUCLEOTIDE SEQUENCE [LARGE SCALE GENOMIC DNA]</scope>
    <source>
        <strain evidence="16">ATCC 51168 / LMG 8142 / SP-6</strain>
    </source>
</reference>
<evidence type="ECO:0000313" key="15">
    <source>
        <dbReference type="EMBL" id="ACB33376.1"/>
    </source>
</evidence>
<keyword evidence="5" id="KW-0808">Transferase</keyword>
<dbReference type="InterPro" id="IPR011257">
    <property type="entry name" value="DNA_glycosylase"/>
</dbReference>
<dbReference type="SMART" id="SM00342">
    <property type="entry name" value="HTH_ARAC"/>
    <property type="match status" value="1"/>
</dbReference>
<evidence type="ECO:0000256" key="1">
    <source>
        <dbReference type="ARBA" id="ARBA00000086"/>
    </source>
</evidence>
<keyword evidence="4" id="KW-0489">Methyltransferase</keyword>
<evidence type="ECO:0000256" key="6">
    <source>
        <dbReference type="ARBA" id="ARBA00022723"/>
    </source>
</evidence>
<dbReference type="SMART" id="SM01009">
    <property type="entry name" value="AlkA_N"/>
    <property type="match status" value="1"/>
</dbReference>
<dbReference type="GO" id="GO:0006307">
    <property type="term" value="P:DNA alkylation repair"/>
    <property type="evidence" value="ECO:0007669"/>
    <property type="project" value="TreeGrafter"/>
</dbReference>
<organism evidence="15 16">
    <name type="scientific">Leptothrix cholodnii (strain ATCC 51168 / LMG 8142 / SP-6)</name>
    <name type="common">Leptothrix discophora (strain SP-6)</name>
    <dbReference type="NCBI Taxonomy" id="395495"/>
    <lineage>
        <taxon>Bacteria</taxon>
        <taxon>Pseudomonadati</taxon>
        <taxon>Pseudomonadota</taxon>
        <taxon>Betaproteobacteria</taxon>
        <taxon>Burkholderiales</taxon>
        <taxon>Sphaerotilaceae</taxon>
        <taxon>Leptothrix</taxon>
    </lineage>
</organism>
<dbReference type="InterPro" id="IPR003265">
    <property type="entry name" value="HhH-GPD_domain"/>
</dbReference>
<dbReference type="GO" id="GO:0032993">
    <property type="term" value="C:protein-DNA complex"/>
    <property type="evidence" value="ECO:0007669"/>
    <property type="project" value="TreeGrafter"/>
</dbReference>
<evidence type="ECO:0000256" key="7">
    <source>
        <dbReference type="ARBA" id="ARBA00022763"/>
    </source>
</evidence>
<dbReference type="SUPFAM" id="SSF46689">
    <property type="entry name" value="Homeodomain-like"/>
    <property type="match status" value="1"/>
</dbReference>
<dbReference type="PANTHER" id="PTHR43003:SF13">
    <property type="entry name" value="DNA-3-METHYLADENINE GLYCOSYLASE 2"/>
    <property type="match status" value="1"/>
</dbReference>
<proteinExistence type="predicted"/>
<feature type="domain" description="HTH araC/xylS-type" evidence="14">
    <location>
        <begin position="102"/>
        <end position="200"/>
    </location>
</feature>
<dbReference type="SUPFAM" id="SSF55945">
    <property type="entry name" value="TATA-box binding protein-like"/>
    <property type="match status" value="1"/>
</dbReference>
<keyword evidence="13" id="KW-0234">DNA repair</keyword>
<dbReference type="InterPro" id="IPR018060">
    <property type="entry name" value="HTH_AraC"/>
</dbReference>
<keyword evidence="7" id="KW-0227">DNA damage</keyword>
<keyword evidence="10" id="KW-0238">DNA-binding</keyword>
<dbReference type="InterPro" id="IPR018062">
    <property type="entry name" value="HTH_AraC-typ_CS"/>
</dbReference>
<keyword evidence="9" id="KW-0805">Transcription regulation</keyword>
<dbReference type="InterPro" id="IPR010316">
    <property type="entry name" value="AlkA_N"/>
</dbReference>
<dbReference type="Gene3D" id="1.10.10.60">
    <property type="entry name" value="Homeodomain-like"/>
    <property type="match status" value="1"/>
</dbReference>
<evidence type="ECO:0000256" key="13">
    <source>
        <dbReference type="ARBA" id="ARBA00023204"/>
    </source>
</evidence>
<dbReference type="PROSITE" id="PS00041">
    <property type="entry name" value="HTH_ARAC_FAMILY_1"/>
    <property type="match status" value="1"/>
</dbReference>
<dbReference type="GO" id="GO:0043565">
    <property type="term" value="F:sequence-specific DNA binding"/>
    <property type="evidence" value="ECO:0007669"/>
    <property type="project" value="InterPro"/>
</dbReference>
<dbReference type="InterPro" id="IPR051912">
    <property type="entry name" value="Alkylbase_DNA_Glycosylase/TA"/>
</dbReference>
<keyword evidence="11" id="KW-0010">Activator</keyword>
<dbReference type="PROSITE" id="PS01124">
    <property type="entry name" value="HTH_ARAC_FAMILY_2"/>
    <property type="match status" value="1"/>
</dbReference>
<dbReference type="KEGG" id="lch:Lcho_1107"/>
<evidence type="ECO:0000256" key="8">
    <source>
        <dbReference type="ARBA" id="ARBA00022833"/>
    </source>
</evidence>
<name>B1Y3Y2_LEPCP</name>
<evidence type="ECO:0000256" key="3">
    <source>
        <dbReference type="ARBA" id="ARBA00012000"/>
    </source>
</evidence>
<dbReference type="Proteomes" id="UP000001693">
    <property type="component" value="Chromosome"/>
</dbReference>
<dbReference type="GO" id="GO:0008725">
    <property type="term" value="F:DNA-3-methyladenine glycosylase activity"/>
    <property type="evidence" value="ECO:0007669"/>
    <property type="project" value="TreeGrafter"/>
</dbReference>
<dbReference type="Gene3D" id="1.10.340.30">
    <property type="entry name" value="Hypothetical protein, domain 2"/>
    <property type="match status" value="1"/>
</dbReference>
<keyword evidence="6" id="KW-0479">Metal-binding</keyword>
<dbReference type="GO" id="GO:0005737">
    <property type="term" value="C:cytoplasm"/>
    <property type="evidence" value="ECO:0007669"/>
    <property type="project" value="TreeGrafter"/>
</dbReference>
<dbReference type="InterPro" id="IPR037046">
    <property type="entry name" value="AlkA_N_sf"/>
</dbReference>
<dbReference type="AlphaFoldDB" id="B1Y3Y2"/>
<dbReference type="SUPFAM" id="SSF48150">
    <property type="entry name" value="DNA-glycosylase"/>
    <property type="match status" value="1"/>
</dbReference>
<dbReference type="EMBL" id="CP001013">
    <property type="protein sequence ID" value="ACB33376.1"/>
    <property type="molecule type" value="Genomic_DNA"/>
</dbReference>
<protein>
    <recommendedName>
        <fullName evidence="3">DNA-3-methyladenine glycosylase II</fullName>
        <ecNumber evidence="3">3.2.2.21</ecNumber>
    </recommendedName>
</protein>
<evidence type="ECO:0000256" key="9">
    <source>
        <dbReference type="ARBA" id="ARBA00023015"/>
    </source>
</evidence>
<dbReference type="SMART" id="SM00478">
    <property type="entry name" value="ENDO3c"/>
    <property type="match status" value="1"/>
</dbReference>
<dbReference type="GO" id="GO:0003700">
    <property type="term" value="F:DNA-binding transcription factor activity"/>
    <property type="evidence" value="ECO:0007669"/>
    <property type="project" value="InterPro"/>
</dbReference>
<evidence type="ECO:0000256" key="10">
    <source>
        <dbReference type="ARBA" id="ARBA00023125"/>
    </source>
</evidence>
<dbReference type="GO" id="GO:0032259">
    <property type="term" value="P:methylation"/>
    <property type="evidence" value="ECO:0007669"/>
    <property type="project" value="UniProtKB-KW"/>
</dbReference>
<dbReference type="Pfam" id="PF12833">
    <property type="entry name" value="HTH_18"/>
    <property type="match status" value="1"/>
</dbReference>
<dbReference type="Pfam" id="PF06029">
    <property type="entry name" value="AlkA_N"/>
    <property type="match status" value="1"/>
</dbReference>
<comment type="cofactor">
    <cofactor evidence="2">
        <name>Zn(2+)</name>
        <dbReference type="ChEBI" id="CHEBI:29105"/>
    </cofactor>
</comment>
<keyword evidence="16" id="KW-1185">Reference proteome</keyword>
<dbReference type="InterPro" id="IPR004026">
    <property type="entry name" value="Ada_DNA_repair_Zn-bd"/>
</dbReference>
<evidence type="ECO:0000256" key="12">
    <source>
        <dbReference type="ARBA" id="ARBA00023163"/>
    </source>
</evidence>
<dbReference type="GO" id="GO:0006285">
    <property type="term" value="P:base-excision repair, AP site formation"/>
    <property type="evidence" value="ECO:0007669"/>
    <property type="project" value="TreeGrafter"/>
</dbReference>
<sequence length="502" mass="52914">MIVCMPSRSAPLASTDATAHAACYAALVARDRRFDGRFFVGVTSTGIYCRPVCGVRTPKAANCRFFDNAAAAEAGGFRPCLRCRPELAPGLAGIDMPSRLAWAAAQRIEAGALDDGGLTGLSARLGITDRHLRRIFMAAFGVTPIDYAQTQRLLIAKRLLADTTLPVTEVALAAGFGSLRRFNHLFQSRYRLTPGELRRASGPAAREGGLHFELAFRPPLDWPRLLAFLAARCVAGVEAVADGTYRRSVRLHAGGSEHTGWLALGLAAHGEAIAVDVAPSLLRVLPALLAGVRRLCDLSCDPQAVAAVLGPLAADAPGLRVPGAFDGFEMAVRAVLGQQVTVKAAHTLAGRMAAAFGEPLRSEQSLDGVGLLFPTPQRLASAGAEQIAALGIVRSRADALIALAQAVSSGEIDLGPAADVALCTERLQALPGIGRWTAQYIALRALGWPDAWPSGDVALIKALGAAGPREADALAEAWRPWRSYATVQLWRRLAEAATAPKP</sequence>
<evidence type="ECO:0000259" key="14">
    <source>
        <dbReference type="PROSITE" id="PS01124"/>
    </source>
</evidence>
<dbReference type="GO" id="GO:0008270">
    <property type="term" value="F:zinc ion binding"/>
    <property type="evidence" value="ECO:0007669"/>
    <property type="project" value="InterPro"/>
</dbReference>
<dbReference type="HOGENOM" id="CLU_000445_72_6_4"/>
<dbReference type="NCBIfam" id="NF007641">
    <property type="entry name" value="PRK10308.1"/>
    <property type="match status" value="1"/>
</dbReference>
<dbReference type="eggNOG" id="COG2169">
    <property type="taxonomic scope" value="Bacteria"/>
</dbReference>
<dbReference type="Gene3D" id="3.40.10.10">
    <property type="entry name" value="DNA Methylphosphotriester Repair Domain"/>
    <property type="match status" value="1"/>
</dbReference>
<evidence type="ECO:0000256" key="5">
    <source>
        <dbReference type="ARBA" id="ARBA00022679"/>
    </source>
</evidence>
<dbReference type="Gene3D" id="1.10.1670.10">
    <property type="entry name" value="Helix-hairpin-Helix base-excision DNA repair enzymes (C-terminal)"/>
    <property type="match status" value="1"/>
</dbReference>
<dbReference type="Pfam" id="PF00730">
    <property type="entry name" value="HhH-GPD"/>
    <property type="match status" value="1"/>
</dbReference>
<dbReference type="Pfam" id="PF02805">
    <property type="entry name" value="Ada_Zn_binding"/>
    <property type="match status" value="1"/>
</dbReference>
<keyword evidence="12" id="KW-0804">Transcription</keyword>
<dbReference type="SUPFAM" id="SSF57884">
    <property type="entry name" value="Ada DNA repair protein, N-terminal domain (N-Ada 10)"/>
    <property type="match status" value="1"/>
</dbReference>
<dbReference type="InterPro" id="IPR009057">
    <property type="entry name" value="Homeodomain-like_sf"/>
</dbReference>